<dbReference type="GO" id="GO:0046872">
    <property type="term" value="F:metal ion binding"/>
    <property type="evidence" value="ECO:0007669"/>
    <property type="project" value="UniProtKB-KW"/>
</dbReference>
<reference evidence="13 14" key="1">
    <citation type="submission" date="2021-04" db="EMBL/GenBank/DDBJ databases">
        <title>The genome sequence of Ideonella sp. 3Y2.</title>
        <authorList>
            <person name="Liu Y."/>
        </authorList>
    </citation>
    <scope>NUCLEOTIDE SEQUENCE [LARGE SCALE GENOMIC DNA]</scope>
    <source>
        <strain evidence="13 14">3Y2</strain>
    </source>
</reference>
<evidence type="ECO:0000256" key="4">
    <source>
        <dbReference type="ARBA" id="ARBA00022692"/>
    </source>
</evidence>
<evidence type="ECO:0000313" key="13">
    <source>
        <dbReference type="EMBL" id="MBQ0931284.1"/>
    </source>
</evidence>
<feature type="binding site" evidence="12">
    <location>
        <position position="78"/>
    </location>
    <ligand>
        <name>Na(+)</name>
        <dbReference type="ChEBI" id="CHEBI:29101"/>
        <note>structural</note>
    </ligand>
</feature>
<keyword evidence="8 12" id="KW-0472">Membrane</keyword>
<dbReference type="Proteomes" id="UP000676246">
    <property type="component" value="Unassembled WGS sequence"/>
</dbReference>
<evidence type="ECO:0000256" key="3">
    <source>
        <dbReference type="ARBA" id="ARBA00022519"/>
    </source>
</evidence>
<evidence type="ECO:0000256" key="12">
    <source>
        <dbReference type="HAMAP-Rule" id="MF_00454"/>
    </source>
</evidence>
<feature type="transmembrane region" description="Helical" evidence="12">
    <location>
        <begin position="99"/>
        <end position="124"/>
    </location>
</feature>
<gene>
    <name evidence="12" type="primary">fluC</name>
    <name evidence="12" type="synonym">crcB</name>
    <name evidence="13" type="ORF">KAK03_12385</name>
</gene>
<dbReference type="RefSeq" id="WP_210854271.1">
    <property type="nucleotide sequence ID" value="NZ_JAGQDD010000008.1"/>
</dbReference>
<keyword evidence="12" id="KW-0813">Transport</keyword>
<comment type="activity regulation">
    <text evidence="12">Na(+) is not transported, but it plays an essential structural role and its presence is essential for fluoride channel function.</text>
</comment>
<comment type="catalytic activity">
    <reaction evidence="11">
        <text>fluoride(in) = fluoride(out)</text>
        <dbReference type="Rhea" id="RHEA:76159"/>
        <dbReference type="ChEBI" id="CHEBI:17051"/>
    </reaction>
    <physiologicalReaction direction="left-to-right" evidence="11">
        <dbReference type="Rhea" id="RHEA:76160"/>
    </physiologicalReaction>
</comment>
<comment type="function">
    <text evidence="12">Fluoride-specific ion channel. Important for reducing fluoride concentration in the cell, thus reducing its toxicity.</text>
</comment>
<organism evidence="13 14">
    <name type="scientific">Ideonella alba</name>
    <dbReference type="NCBI Taxonomy" id="2824118"/>
    <lineage>
        <taxon>Bacteria</taxon>
        <taxon>Pseudomonadati</taxon>
        <taxon>Pseudomonadota</taxon>
        <taxon>Betaproteobacteria</taxon>
        <taxon>Burkholderiales</taxon>
        <taxon>Sphaerotilaceae</taxon>
        <taxon>Ideonella</taxon>
    </lineage>
</organism>
<sequence length="129" mass="13114">MNSTAPLTTALAIGLGGALGSVLRWLTTLALAPLGWPIAAGTLAVNLVGGLLIGASIVWFGRHPNELLRLGLVTGLLGGLTTFSAFSAESLTLLVKGQWMLALVHSLVHVLGALAAAAAGWALARWLLG</sequence>
<keyword evidence="6 12" id="KW-0915">Sodium</keyword>
<evidence type="ECO:0000256" key="6">
    <source>
        <dbReference type="ARBA" id="ARBA00023053"/>
    </source>
</evidence>
<keyword evidence="4 12" id="KW-0812">Transmembrane</keyword>
<dbReference type="AlphaFoldDB" id="A0A940Y701"/>
<dbReference type="PANTHER" id="PTHR28259:SF1">
    <property type="entry name" value="FLUORIDE EXPORT PROTEIN 1-RELATED"/>
    <property type="match status" value="1"/>
</dbReference>
<evidence type="ECO:0000256" key="10">
    <source>
        <dbReference type="ARBA" id="ARBA00035120"/>
    </source>
</evidence>
<evidence type="ECO:0000256" key="7">
    <source>
        <dbReference type="ARBA" id="ARBA00023065"/>
    </source>
</evidence>
<dbReference type="GO" id="GO:0005886">
    <property type="term" value="C:plasma membrane"/>
    <property type="evidence" value="ECO:0007669"/>
    <property type="project" value="UniProtKB-SubCell"/>
</dbReference>
<dbReference type="PANTHER" id="PTHR28259">
    <property type="entry name" value="FLUORIDE EXPORT PROTEIN 1-RELATED"/>
    <property type="match status" value="1"/>
</dbReference>
<evidence type="ECO:0000313" key="14">
    <source>
        <dbReference type="Proteomes" id="UP000676246"/>
    </source>
</evidence>
<keyword evidence="14" id="KW-1185">Reference proteome</keyword>
<evidence type="ECO:0000256" key="5">
    <source>
        <dbReference type="ARBA" id="ARBA00022989"/>
    </source>
</evidence>
<keyword evidence="5 12" id="KW-1133">Transmembrane helix</keyword>
<feature type="binding site" evidence="12">
    <location>
        <position position="81"/>
    </location>
    <ligand>
        <name>Na(+)</name>
        <dbReference type="ChEBI" id="CHEBI:29101"/>
        <note>structural</note>
    </ligand>
</feature>
<dbReference type="InterPro" id="IPR003691">
    <property type="entry name" value="FluC"/>
</dbReference>
<feature type="transmembrane region" description="Helical" evidence="12">
    <location>
        <begin position="36"/>
        <end position="60"/>
    </location>
</feature>
<evidence type="ECO:0000256" key="2">
    <source>
        <dbReference type="ARBA" id="ARBA00022475"/>
    </source>
</evidence>
<dbReference type="HAMAP" id="MF_00454">
    <property type="entry name" value="FluC"/>
    <property type="match status" value="1"/>
</dbReference>
<dbReference type="GO" id="GO:0140114">
    <property type="term" value="P:cellular detoxification of fluoride"/>
    <property type="evidence" value="ECO:0007669"/>
    <property type="project" value="UniProtKB-UniRule"/>
</dbReference>
<evidence type="ECO:0000256" key="1">
    <source>
        <dbReference type="ARBA" id="ARBA00004651"/>
    </source>
</evidence>
<keyword evidence="12" id="KW-0479">Metal-binding</keyword>
<evidence type="ECO:0000256" key="11">
    <source>
        <dbReference type="ARBA" id="ARBA00035585"/>
    </source>
</evidence>
<keyword evidence="3" id="KW-0997">Cell inner membrane</keyword>
<keyword evidence="9 12" id="KW-0407">Ion channel</keyword>
<dbReference type="Pfam" id="PF02537">
    <property type="entry name" value="CRCB"/>
    <property type="match status" value="1"/>
</dbReference>
<protein>
    <recommendedName>
        <fullName evidence="12">Fluoride-specific ion channel FluC</fullName>
    </recommendedName>
</protein>
<comment type="similarity">
    <text evidence="10 12">Belongs to the fluoride channel Fluc/FEX (TC 1.A.43) family.</text>
</comment>
<keyword evidence="2 12" id="KW-1003">Cell membrane</keyword>
<evidence type="ECO:0000256" key="8">
    <source>
        <dbReference type="ARBA" id="ARBA00023136"/>
    </source>
</evidence>
<keyword evidence="7 12" id="KW-0406">Ion transport</keyword>
<dbReference type="EMBL" id="JAGQDD010000008">
    <property type="protein sequence ID" value="MBQ0931284.1"/>
    <property type="molecule type" value="Genomic_DNA"/>
</dbReference>
<comment type="caution">
    <text evidence="13">The sequence shown here is derived from an EMBL/GenBank/DDBJ whole genome shotgun (WGS) entry which is preliminary data.</text>
</comment>
<accession>A0A940Y701</accession>
<proteinExistence type="inferred from homology"/>
<name>A0A940Y701_9BURK</name>
<comment type="subcellular location">
    <subcellularLocation>
        <location evidence="1 12">Cell membrane</location>
        <topology evidence="1 12">Multi-pass membrane protein</topology>
    </subcellularLocation>
</comment>
<dbReference type="GO" id="GO:0062054">
    <property type="term" value="F:fluoride channel activity"/>
    <property type="evidence" value="ECO:0007669"/>
    <property type="project" value="UniProtKB-UniRule"/>
</dbReference>
<feature type="transmembrane region" description="Helical" evidence="12">
    <location>
        <begin position="67"/>
        <end position="87"/>
    </location>
</feature>
<evidence type="ECO:0000256" key="9">
    <source>
        <dbReference type="ARBA" id="ARBA00023303"/>
    </source>
</evidence>